<dbReference type="Proteomes" id="UP001501721">
    <property type="component" value="Unassembled WGS sequence"/>
</dbReference>
<feature type="compositionally biased region" description="Polar residues" evidence="1">
    <location>
        <begin position="53"/>
        <end position="66"/>
    </location>
</feature>
<evidence type="ECO:0000313" key="3">
    <source>
        <dbReference type="Proteomes" id="UP001501721"/>
    </source>
</evidence>
<comment type="caution">
    <text evidence="2">The sequence shown here is derived from an EMBL/GenBank/DDBJ whole genome shotgun (WGS) entry which is preliminary data.</text>
</comment>
<keyword evidence="3" id="KW-1185">Reference proteome</keyword>
<dbReference type="EMBL" id="BAAATL010000015">
    <property type="protein sequence ID" value="GAA2487400.1"/>
    <property type="molecule type" value="Genomic_DNA"/>
</dbReference>
<evidence type="ECO:0000313" key="2">
    <source>
        <dbReference type="EMBL" id="GAA2487400.1"/>
    </source>
</evidence>
<evidence type="ECO:0000256" key="1">
    <source>
        <dbReference type="SAM" id="MobiDB-lite"/>
    </source>
</evidence>
<gene>
    <name evidence="2" type="ORF">GCM10010422_36770</name>
</gene>
<name>A0ABP5YXA3_9ACTN</name>
<protein>
    <submittedName>
        <fullName evidence="2">Uncharacterized protein</fullName>
    </submittedName>
</protein>
<sequence length="79" mass="8693">MQDGQMKRSQRVQRTYDSTRGWRKQVVTADSAATGRLLEKGSTTRKGEARGGSTASRWGGSEQNSEPVGRQGRPVRVIT</sequence>
<reference evidence="3" key="1">
    <citation type="journal article" date="2019" name="Int. J. Syst. Evol. Microbiol.">
        <title>The Global Catalogue of Microorganisms (GCM) 10K type strain sequencing project: providing services to taxonomists for standard genome sequencing and annotation.</title>
        <authorList>
            <consortium name="The Broad Institute Genomics Platform"/>
            <consortium name="The Broad Institute Genome Sequencing Center for Infectious Disease"/>
            <person name="Wu L."/>
            <person name="Ma J."/>
        </authorList>
    </citation>
    <scope>NUCLEOTIDE SEQUENCE [LARGE SCALE GENOMIC DNA]</scope>
    <source>
        <strain evidence="3">JCM 6923</strain>
    </source>
</reference>
<proteinExistence type="predicted"/>
<accession>A0ABP5YXA3</accession>
<feature type="region of interest" description="Disordered" evidence="1">
    <location>
        <begin position="1"/>
        <end position="79"/>
    </location>
</feature>
<organism evidence="2 3">
    <name type="scientific">Streptomyces graminearus</name>
    <dbReference type="NCBI Taxonomy" id="284030"/>
    <lineage>
        <taxon>Bacteria</taxon>
        <taxon>Bacillati</taxon>
        <taxon>Actinomycetota</taxon>
        <taxon>Actinomycetes</taxon>
        <taxon>Kitasatosporales</taxon>
        <taxon>Streptomycetaceae</taxon>
        <taxon>Streptomyces</taxon>
    </lineage>
</organism>